<dbReference type="Proteomes" id="UP000247346">
    <property type="component" value="Unassembled WGS sequence"/>
</dbReference>
<dbReference type="EMBL" id="MDEK01000001">
    <property type="protein sequence ID" value="PPU85155.1"/>
    <property type="molecule type" value="Genomic_DNA"/>
</dbReference>
<dbReference type="PANTHER" id="PTHR30272">
    <property type="entry name" value="3-HYDROXYACYL-[ACYL-CARRIER-PROTEIN] DEHYDRATASE"/>
    <property type="match status" value="1"/>
</dbReference>
<reference evidence="12 15" key="2">
    <citation type="submission" date="2022-06" db="EMBL/GenBank/DDBJ databases">
        <title>Dynamics of rice microbiomes reveals core vertical transmitted seed endophytes.</title>
        <authorList>
            <person name="Liao K."/>
            <person name="Zhang X."/>
        </authorList>
    </citation>
    <scope>NUCLEOTIDE SEQUENCE</scope>
    <source>
        <strain evidence="12">JR3-14</strain>
        <strain evidence="10 15">YT10-10-1</strain>
    </source>
</reference>
<name>A0A0A8DZE1_9XANT</name>
<dbReference type="Proteomes" id="UP001320843">
    <property type="component" value="Unassembled WGS sequence"/>
</dbReference>
<comment type="function">
    <text evidence="8 9">Involved in unsaturated fatty acids biosynthesis. Catalyzes the dehydration of short chain beta-hydroxyacyl-ACPs and long chain saturated and unsaturated beta-hydroxyacyl-ACPs.</text>
</comment>
<dbReference type="RefSeq" id="WP_010344048.1">
    <property type="nucleotide sequence ID" value="NZ_CP010409.1"/>
</dbReference>
<protein>
    <recommendedName>
        <fullName evidence="9">3-hydroxyacyl-[acyl-carrier-protein] dehydratase FabZ</fullName>
        <ecNumber evidence="9">4.2.1.59</ecNumber>
    </recommendedName>
    <alternativeName>
        <fullName evidence="9">(3R)-hydroxymyristoyl-[acyl-carrier-protein] dehydratase</fullName>
        <shortName evidence="9">(3R)-hydroxymyristoyl-ACP dehydrase</shortName>
    </alternativeName>
    <alternativeName>
        <fullName evidence="9">Beta-hydroxyacyl-ACP dehydratase</fullName>
    </alternativeName>
</protein>
<dbReference type="Gene3D" id="3.10.129.10">
    <property type="entry name" value="Hotdog Thioesterase"/>
    <property type="match status" value="1"/>
</dbReference>
<evidence type="ECO:0000256" key="8">
    <source>
        <dbReference type="ARBA" id="ARBA00025049"/>
    </source>
</evidence>
<dbReference type="InterPro" id="IPR010084">
    <property type="entry name" value="FabZ"/>
</dbReference>
<dbReference type="InterPro" id="IPR013114">
    <property type="entry name" value="FabA_FabZ"/>
</dbReference>
<dbReference type="GO" id="GO:0009245">
    <property type="term" value="P:lipid A biosynthetic process"/>
    <property type="evidence" value="ECO:0007669"/>
    <property type="project" value="UniProtKB-UniRule"/>
</dbReference>
<keyword evidence="15" id="KW-1185">Reference proteome</keyword>
<dbReference type="EMBL" id="CP099534">
    <property type="protein sequence ID" value="UYK87571.1"/>
    <property type="molecule type" value="Genomic_DNA"/>
</dbReference>
<evidence type="ECO:0000256" key="7">
    <source>
        <dbReference type="ARBA" id="ARBA00023239"/>
    </source>
</evidence>
<dbReference type="NCBIfam" id="TIGR01750">
    <property type="entry name" value="fabZ"/>
    <property type="match status" value="1"/>
</dbReference>
<evidence type="ECO:0000256" key="6">
    <source>
        <dbReference type="ARBA" id="ARBA00023098"/>
    </source>
</evidence>
<dbReference type="OrthoDB" id="9772788at2"/>
<evidence type="ECO:0000313" key="11">
    <source>
        <dbReference type="EMBL" id="PPU85155.1"/>
    </source>
</evidence>
<keyword evidence="5 9" id="KW-0441">Lipid A biosynthesis</keyword>
<sequence>MSHDQPLPDATLPDINQIRALLPHRYPFLLVDKVVSLDFENRRIVAHKNVSINEPYFQGHFPGQPIMPGVLIIEALAQAGGILTQLAMGRDAQSKLFYMVKVDNARFNSQVVPGDVLELHVEIKRVIRNMAVYYGEAKVNGKVVACAEVLCAGTRE</sequence>
<evidence type="ECO:0000313" key="14">
    <source>
        <dbReference type="Proteomes" id="UP001164392"/>
    </source>
</evidence>
<dbReference type="AlphaFoldDB" id="A0A0A8DZE1"/>
<evidence type="ECO:0000256" key="1">
    <source>
        <dbReference type="ARBA" id="ARBA00004496"/>
    </source>
</evidence>
<keyword evidence="7 9" id="KW-0456">Lyase</keyword>
<gene>
    <name evidence="9 12" type="primary">fabZ</name>
    <name evidence="10" type="ORF">NB700_002601</name>
    <name evidence="12" type="ORF">NG824_13860</name>
    <name evidence="11" type="ORF">XsacCFBP4641_00745</name>
</gene>
<evidence type="ECO:0000313" key="10">
    <source>
        <dbReference type="EMBL" id="MCW0400045.1"/>
    </source>
</evidence>
<comment type="subcellular location">
    <subcellularLocation>
        <location evidence="1 9">Cytoplasm</location>
    </subcellularLocation>
</comment>
<dbReference type="GO" id="GO:0016020">
    <property type="term" value="C:membrane"/>
    <property type="evidence" value="ECO:0007669"/>
    <property type="project" value="GOC"/>
</dbReference>
<dbReference type="GO" id="GO:0005737">
    <property type="term" value="C:cytoplasm"/>
    <property type="evidence" value="ECO:0007669"/>
    <property type="project" value="UniProtKB-SubCell"/>
</dbReference>
<keyword evidence="6 9" id="KW-0443">Lipid metabolism</keyword>
<evidence type="ECO:0000256" key="5">
    <source>
        <dbReference type="ARBA" id="ARBA00022556"/>
    </source>
</evidence>
<dbReference type="SUPFAM" id="SSF54637">
    <property type="entry name" value="Thioesterase/thiol ester dehydrase-isomerase"/>
    <property type="match status" value="1"/>
</dbReference>
<keyword evidence="3 9" id="KW-0963">Cytoplasm</keyword>
<dbReference type="GeneID" id="93879800"/>
<dbReference type="HOGENOM" id="CLU_078912_1_0_6"/>
<dbReference type="STRING" id="56458.SB85_05180"/>
<dbReference type="GO" id="GO:0006633">
    <property type="term" value="P:fatty acid biosynthetic process"/>
    <property type="evidence" value="ECO:0007669"/>
    <property type="project" value="UniProtKB-UniRule"/>
</dbReference>
<keyword evidence="4 9" id="KW-0444">Lipid biosynthesis</keyword>
<dbReference type="Pfam" id="PF07977">
    <property type="entry name" value="FabA"/>
    <property type="match status" value="1"/>
</dbReference>
<dbReference type="EC" id="4.2.1.59" evidence="9"/>
<accession>A0A0A8DZE1</accession>
<dbReference type="InterPro" id="IPR029069">
    <property type="entry name" value="HotDog_dom_sf"/>
</dbReference>
<dbReference type="KEGG" id="xsa:SB85_05180"/>
<dbReference type="GO" id="GO:0019171">
    <property type="term" value="F:(3R)-hydroxyacyl-[acyl-carrier-protein] dehydratase activity"/>
    <property type="evidence" value="ECO:0007669"/>
    <property type="project" value="UniProtKB-EC"/>
</dbReference>
<evidence type="ECO:0000256" key="3">
    <source>
        <dbReference type="ARBA" id="ARBA00022490"/>
    </source>
</evidence>
<evidence type="ECO:0000313" key="15">
    <source>
        <dbReference type="Proteomes" id="UP001320843"/>
    </source>
</evidence>
<feature type="active site" evidence="9">
    <location>
        <position position="60"/>
    </location>
</feature>
<evidence type="ECO:0000256" key="9">
    <source>
        <dbReference type="HAMAP-Rule" id="MF_00406"/>
    </source>
</evidence>
<dbReference type="CDD" id="cd01288">
    <property type="entry name" value="FabZ"/>
    <property type="match status" value="1"/>
</dbReference>
<evidence type="ECO:0000313" key="13">
    <source>
        <dbReference type="Proteomes" id="UP000247346"/>
    </source>
</evidence>
<dbReference type="EMBL" id="JANFWR010000017">
    <property type="protein sequence ID" value="MCW0400045.1"/>
    <property type="molecule type" value="Genomic_DNA"/>
</dbReference>
<comment type="catalytic activity">
    <reaction evidence="9">
        <text>a (3R)-hydroxyacyl-[ACP] = a (2E)-enoyl-[ACP] + H2O</text>
        <dbReference type="Rhea" id="RHEA:13097"/>
        <dbReference type="Rhea" id="RHEA-COMP:9925"/>
        <dbReference type="Rhea" id="RHEA-COMP:9945"/>
        <dbReference type="ChEBI" id="CHEBI:15377"/>
        <dbReference type="ChEBI" id="CHEBI:78784"/>
        <dbReference type="ChEBI" id="CHEBI:78827"/>
        <dbReference type="EC" id="4.2.1.59"/>
    </reaction>
</comment>
<organism evidence="12 14">
    <name type="scientific">Xanthomonas sacchari</name>
    <dbReference type="NCBI Taxonomy" id="56458"/>
    <lineage>
        <taxon>Bacteria</taxon>
        <taxon>Pseudomonadati</taxon>
        <taxon>Pseudomonadota</taxon>
        <taxon>Gammaproteobacteria</taxon>
        <taxon>Lysobacterales</taxon>
        <taxon>Lysobacteraceae</taxon>
        <taxon>Xanthomonas</taxon>
    </lineage>
</organism>
<dbReference type="FunFam" id="3.10.129.10:FF:000001">
    <property type="entry name" value="3-hydroxyacyl-[acyl-carrier-protein] dehydratase FabZ"/>
    <property type="match status" value="1"/>
</dbReference>
<dbReference type="PANTHER" id="PTHR30272:SF1">
    <property type="entry name" value="3-HYDROXYACYL-[ACYL-CARRIER-PROTEIN] DEHYDRATASE"/>
    <property type="match status" value="1"/>
</dbReference>
<reference evidence="11 13" key="1">
    <citation type="submission" date="2016-08" db="EMBL/GenBank/DDBJ databases">
        <authorList>
            <person name="Seilhamer J.J."/>
        </authorList>
    </citation>
    <scope>NUCLEOTIDE SEQUENCE [LARGE SCALE GENOMIC DNA]</scope>
    <source>
        <strain evidence="11 13">CFBP4641</strain>
    </source>
</reference>
<dbReference type="Proteomes" id="UP001164392">
    <property type="component" value="Chromosome"/>
</dbReference>
<evidence type="ECO:0000313" key="12">
    <source>
        <dbReference type="EMBL" id="UYK87571.1"/>
    </source>
</evidence>
<dbReference type="NCBIfam" id="NF000582">
    <property type="entry name" value="PRK00006.1"/>
    <property type="match status" value="1"/>
</dbReference>
<evidence type="ECO:0000256" key="2">
    <source>
        <dbReference type="ARBA" id="ARBA00009174"/>
    </source>
</evidence>
<dbReference type="HAMAP" id="MF_00406">
    <property type="entry name" value="FabZ"/>
    <property type="match status" value="1"/>
</dbReference>
<comment type="similarity">
    <text evidence="2 9">Belongs to the thioester dehydratase family. FabZ subfamily.</text>
</comment>
<proteinExistence type="inferred from homology"/>
<evidence type="ECO:0000256" key="4">
    <source>
        <dbReference type="ARBA" id="ARBA00022516"/>
    </source>
</evidence>